<keyword evidence="3" id="KW-1185">Reference proteome</keyword>
<protein>
    <recommendedName>
        <fullName evidence="1">HAT C-terminal dimerisation domain-containing protein</fullName>
    </recommendedName>
</protein>
<dbReference type="Pfam" id="PF05699">
    <property type="entry name" value="Dimer_Tnp_hAT"/>
    <property type="match status" value="1"/>
</dbReference>
<dbReference type="PANTHER" id="PTHR23272:SF184">
    <property type="entry name" value="OS03G0311250 PROTEIN"/>
    <property type="match status" value="1"/>
</dbReference>
<proteinExistence type="predicted"/>
<gene>
    <name evidence="2" type="ORF">Scep_026629</name>
</gene>
<comment type="caution">
    <text evidence="2">The sequence shown here is derived from an EMBL/GenBank/DDBJ whole genome shotgun (WGS) entry which is preliminary data.</text>
</comment>
<evidence type="ECO:0000313" key="3">
    <source>
        <dbReference type="Proteomes" id="UP001419268"/>
    </source>
</evidence>
<dbReference type="Proteomes" id="UP001419268">
    <property type="component" value="Unassembled WGS sequence"/>
</dbReference>
<dbReference type="InterPro" id="IPR008906">
    <property type="entry name" value="HATC_C_dom"/>
</dbReference>
<name>A0AAP0HTH2_9MAGN</name>
<evidence type="ECO:0000313" key="2">
    <source>
        <dbReference type="EMBL" id="KAK9095160.1"/>
    </source>
</evidence>
<dbReference type="InterPro" id="IPR012337">
    <property type="entry name" value="RNaseH-like_sf"/>
</dbReference>
<reference evidence="2 3" key="1">
    <citation type="submission" date="2024-01" db="EMBL/GenBank/DDBJ databases">
        <title>Genome assemblies of Stephania.</title>
        <authorList>
            <person name="Yang L."/>
        </authorList>
    </citation>
    <scope>NUCLEOTIDE SEQUENCE [LARGE SCALE GENOMIC DNA]</scope>
    <source>
        <strain evidence="2">JXDWG</strain>
        <tissue evidence="2">Leaf</tissue>
    </source>
</reference>
<evidence type="ECO:0000259" key="1">
    <source>
        <dbReference type="Pfam" id="PF05699"/>
    </source>
</evidence>
<accession>A0AAP0HTH2</accession>
<dbReference type="GO" id="GO:0046983">
    <property type="term" value="F:protein dimerization activity"/>
    <property type="evidence" value="ECO:0007669"/>
    <property type="project" value="InterPro"/>
</dbReference>
<feature type="domain" description="HAT C-terminal dimerisation" evidence="1">
    <location>
        <begin position="120"/>
        <end position="201"/>
    </location>
</feature>
<organism evidence="2 3">
    <name type="scientific">Stephania cephalantha</name>
    <dbReference type="NCBI Taxonomy" id="152367"/>
    <lineage>
        <taxon>Eukaryota</taxon>
        <taxon>Viridiplantae</taxon>
        <taxon>Streptophyta</taxon>
        <taxon>Embryophyta</taxon>
        <taxon>Tracheophyta</taxon>
        <taxon>Spermatophyta</taxon>
        <taxon>Magnoliopsida</taxon>
        <taxon>Ranunculales</taxon>
        <taxon>Menispermaceae</taxon>
        <taxon>Menispermoideae</taxon>
        <taxon>Cissampelideae</taxon>
        <taxon>Stephania</taxon>
    </lineage>
</organism>
<dbReference type="EMBL" id="JBBNAG010000011">
    <property type="protein sequence ID" value="KAK9095160.1"/>
    <property type="molecule type" value="Genomic_DNA"/>
</dbReference>
<dbReference type="PANTHER" id="PTHR23272">
    <property type="entry name" value="BED FINGER-RELATED"/>
    <property type="match status" value="1"/>
</dbReference>
<sequence length="241" mass="27342">MMMSLTPTSIDDIELEHTNDDDDACDKDTNKIDDMTFINFVYTKIYGECSLEFHRFNTKLQSLFDAYKSSHSLQPSSSNALSNDLNNVRNDDTFDTMEAFKEFDEMSSNEFRCNSLKCQLELYLDEPKMPRHVKLDILDFWKSNQFRYPNLASMARDILSIPVSTVASEASFSVGGRVLDQYRSSLKPENAEAIICLRDWICAGLEGQDVKLDLESITEDVLNLSVSDDPRSTTCSNSVGN</sequence>
<dbReference type="AlphaFoldDB" id="A0AAP0HTH2"/>
<dbReference type="SUPFAM" id="SSF53098">
    <property type="entry name" value="Ribonuclease H-like"/>
    <property type="match status" value="1"/>
</dbReference>